<name>A0A0F6A6W6_9GAMM</name>
<evidence type="ECO:0000313" key="3">
    <source>
        <dbReference type="EMBL" id="KKE81962.1"/>
    </source>
</evidence>
<evidence type="ECO:0000259" key="1">
    <source>
        <dbReference type="Pfam" id="PF01973"/>
    </source>
</evidence>
<evidence type="ECO:0008006" key="5">
    <source>
        <dbReference type="Google" id="ProtNLM"/>
    </source>
</evidence>
<dbReference type="EMBL" id="AUXW01000172">
    <property type="protein sequence ID" value="KKE81962.1"/>
    <property type="molecule type" value="Genomic_DNA"/>
</dbReference>
<proteinExistence type="predicted"/>
<feature type="domain" description="Glycosyltransferase Maf N-terminal" evidence="2">
    <location>
        <begin position="37"/>
        <end position="266"/>
    </location>
</feature>
<sequence length="694" mass="79171">MSQKSLEEQIQQLDEQLSSSVEHQERETKFATQANERFARNISCFEKYFPDIAKAISEYELRDDFCIHVTSTGYGNFVPKNHKAPIYSDDPIAQVTKQVEHSIQHPTFSATDYTSCPVNDDDERVHIRYMGALTKAFREIQSQQQERISKLPENFPTALIFGIGLGYHIELLLEKTNFDYCFLIEPDFEVFFASLFCTDWFSIIEKVDNNGGALFFQLGADKDNFIKDLETLADDIGAFSVVRSFCYQHTPLPEIIELIQQWSMQYFRFQYGHGFFNDAITGMSHTVHLVEKNTPILASPTQNRVDLSTPIFIVGNGPSLDEAEEFIKENANKAIIFAAGTAITSLYNKGIQCDFHVLVERPYSNYKIFGDILPAEEYKKTNLIGLNTLYPDNTDRYKWAGIAGKGNEAGTFLLEVMSQTLNNKGIPLMPYCNPVVANTALSFAMFAGFKNIYLFGIDNGNLMTGEHHSKDSIYRNNLEDENEDGLVCIRMDGKYLPANFGGQVETNDLFMAAHSQLEKLIGHYPYRSVYNIGNGAKLKGAHPVRAEELIPLPTSRDIDHQIEFLKSDYFEQLNLTDFDDTLLGVGAFNEICDHVLGIAQEPVGTIKEASENLMRQARYVYSLRNTALHHLHHMIKGALLYYHCPMLSLLYTYTDEQFTLESYEKVNVLWQGYVTEMKDYYQHNYRTKCDLGKE</sequence>
<protein>
    <recommendedName>
        <fullName evidence="5">Septum formation inhibitor Maf</fullName>
    </recommendedName>
</protein>
<comment type="caution">
    <text evidence="3">The sequence shown here is derived from an EMBL/GenBank/DDBJ whole genome shotgun (WGS) entry which is preliminary data.</text>
</comment>
<evidence type="ECO:0000313" key="4">
    <source>
        <dbReference type="Proteomes" id="UP000033434"/>
    </source>
</evidence>
<feature type="domain" description="6-hydroxymethylpterin diphosphokinase MptE-like" evidence="1">
    <location>
        <begin position="303"/>
        <end position="460"/>
    </location>
</feature>
<dbReference type="Pfam" id="PF20157">
    <property type="entry name" value="Maf_flag10_N"/>
    <property type="match status" value="1"/>
</dbReference>
<accession>A0A0F6A6W6</accession>
<dbReference type="InterPro" id="IPR002826">
    <property type="entry name" value="MptE-like"/>
</dbReference>
<evidence type="ECO:0000259" key="2">
    <source>
        <dbReference type="Pfam" id="PF20157"/>
    </source>
</evidence>
<dbReference type="AlphaFoldDB" id="A0A0F6A6W6"/>
<dbReference type="Pfam" id="PF01973">
    <property type="entry name" value="MptE-like"/>
    <property type="match status" value="1"/>
</dbReference>
<organism evidence="3 4">
    <name type="scientific">Pseudoalteromonas luteoviolacea S4054</name>
    <dbReference type="NCBI Taxonomy" id="1129367"/>
    <lineage>
        <taxon>Bacteria</taxon>
        <taxon>Pseudomonadati</taxon>
        <taxon>Pseudomonadota</taxon>
        <taxon>Gammaproteobacteria</taxon>
        <taxon>Alteromonadales</taxon>
        <taxon>Pseudoalteromonadaceae</taxon>
        <taxon>Pseudoalteromonas</taxon>
    </lineage>
</organism>
<gene>
    <name evidence="3" type="ORF">N479_20305</name>
</gene>
<dbReference type="Proteomes" id="UP000033434">
    <property type="component" value="Unassembled WGS sequence"/>
</dbReference>
<dbReference type="InterPro" id="IPR045376">
    <property type="entry name" value="Maf_N"/>
</dbReference>
<dbReference type="PATRIC" id="fig|1129367.4.peg.4134"/>
<dbReference type="PANTHER" id="PTHR41786">
    <property type="entry name" value="MOTILITY ACCESSORY FACTOR MAF"/>
    <property type="match status" value="1"/>
</dbReference>
<dbReference type="Gene3D" id="3.90.1480.10">
    <property type="entry name" value="Alpha-2,3-sialyltransferase"/>
    <property type="match status" value="1"/>
</dbReference>
<dbReference type="PANTHER" id="PTHR41786:SF1">
    <property type="entry name" value="6-HYDROXYMETHYLPTERIN DIPHOSPHOKINASE MPTE-LIKE DOMAIN-CONTAINING PROTEIN"/>
    <property type="match status" value="1"/>
</dbReference>
<reference evidence="3 4" key="1">
    <citation type="journal article" date="2015" name="BMC Genomics">
        <title>Genome mining reveals unlocked bioactive potential of marine Gram-negative bacteria.</title>
        <authorList>
            <person name="Machado H."/>
            <person name="Sonnenschein E.C."/>
            <person name="Melchiorsen J."/>
            <person name="Gram L."/>
        </authorList>
    </citation>
    <scope>NUCLEOTIDE SEQUENCE [LARGE SCALE GENOMIC DNA]</scope>
    <source>
        <strain evidence="3 4">S4054</strain>
    </source>
</reference>
<dbReference type="RefSeq" id="WP_046357551.1">
    <property type="nucleotide sequence ID" value="NZ_AUXW01000172.1"/>
</dbReference>